<organism evidence="2 3">
    <name type="scientific">Amorphus orientalis</name>
    <dbReference type="NCBI Taxonomy" id="649198"/>
    <lineage>
        <taxon>Bacteria</taxon>
        <taxon>Pseudomonadati</taxon>
        <taxon>Pseudomonadota</taxon>
        <taxon>Alphaproteobacteria</taxon>
        <taxon>Hyphomicrobiales</taxon>
        <taxon>Amorphaceae</taxon>
        <taxon>Amorphus</taxon>
    </lineage>
</organism>
<accession>A0AAE3VPK6</accession>
<dbReference type="Proteomes" id="UP001229244">
    <property type="component" value="Unassembled WGS sequence"/>
</dbReference>
<dbReference type="EMBL" id="JAUSUL010000002">
    <property type="protein sequence ID" value="MDQ0315757.1"/>
    <property type="molecule type" value="Genomic_DNA"/>
</dbReference>
<evidence type="ECO:0000259" key="1">
    <source>
        <dbReference type="Pfam" id="PF02771"/>
    </source>
</evidence>
<dbReference type="PANTHER" id="PTHR43884:SF12">
    <property type="entry name" value="ISOVALERYL-COA DEHYDROGENASE, MITOCHONDRIAL-RELATED"/>
    <property type="match status" value="1"/>
</dbReference>
<evidence type="ECO:0000313" key="3">
    <source>
        <dbReference type="Proteomes" id="UP001229244"/>
    </source>
</evidence>
<protein>
    <submittedName>
        <fullName evidence="2">Alkylation response protein AidB-like acyl-CoA dehydrogenase</fullName>
    </submittedName>
</protein>
<reference evidence="2" key="1">
    <citation type="submission" date="2023-07" db="EMBL/GenBank/DDBJ databases">
        <title>Genomic Encyclopedia of Type Strains, Phase IV (KMG-IV): sequencing the most valuable type-strain genomes for metagenomic binning, comparative biology and taxonomic classification.</title>
        <authorList>
            <person name="Goeker M."/>
        </authorList>
    </citation>
    <scope>NUCLEOTIDE SEQUENCE</scope>
    <source>
        <strain evidence="2">DSM 21202</strain>
    </source>
</reference>
<dbReference type="GO" id="GO:0003995">
    <property type="term" value="F:acyl-CoA dehydrogenase activity"/>
    <property type="evidence" value="ECO:0007669"/>
    <property type="project" value="TreeGrafter"/>
</dbReference>
<evidence type="ECO:0000313" key="2">
    <source>
        <dbReference type="EMBL" id="MDQ0315757.1"/>
    </source>
</evidence>
<dbReference type="InterPro" id="IPR013786">
    <property type="entry name" value="AcylCoA_DH/ox_N"/>
</dbReference>
<dbReference type="Gene3D" id="2.40.110.10">
    <property type="entry name" value="Butyryl-CoA Dehydrogenase, subunit A, domain 2"/>
    <property type="match status" value="1"/>
</dbReference>
<keyword evidence="3" id="KW-1185">Reference proteome</keyword>
<feature type="domain" description="Acyl-CoA dehydrogenase/oxidase N-terminal" evidence="1">
    <location>
        <begin position="24"/>
        <end position="127"/>
    </location>
</feature>
<dbReference type="AlphaFoldDB" id="A0AAE3VPK6"/>
<gene>
    <name evidence="2" type="ORF">J2S73_002214</name>
</gene>
<sequence>MTPELTLPEAAQSPAVLAGPAGILSSVREIATRELAPQVQAIDHDGLYPEETIRAFGEAGAYRSHLPGLDGQVPDLVTSIEAMAIAGEHCLSTSFCMWCQDALGWYIFNSENTALRDELGPGVAVGEILGGTGLSNPMKSFYGIEKLKLKAERVEGGYAVTGVLPWVSNLGDDHYLGIVFAVPGDGDKKVMAVADCSGEGVRIVQNEHFVALEGTRTFAVQFRKAFIPDSRVLADPIDDYLPKIRAGFILLQAGMTTGMIRGCIDLMMQMRQPLGHVNCYLPDQPEAFSETLAEMQETVAKLAATPFEPGKDYLVEVIRARLAAGEVAVQAAHNAMLHCGARGYVSEGAAQRRLREAYFCAIVTPATKQLRKMLADLGAA</sequence>
<dbReference type="PANTHER" id="PTHR43884">
    <property type="entry name" value="ACYL-COA DEHYDROGENASE"/>
    <property type="match status" value="1"/>
</dbReference>
<dbReference type="InterPro" id="IPR036250">
    <property type="entry name" value="AcylCo_DH-like_C"/>
</dbReference>
<dbReference type="Pfam" id="PF02771">
    <property type="entry name" value="Acyl-CoA_dh_N"/>
    <property type="match status" value="1"/>
</dbReference>
<proteinExistence type="predicted"/>
<dbReference type="InterPro" id="IPR046373">
    <property type="entry name" value="Acyl-CoA_Oxase/DH_mid-dom_sf"/>
</dbReference>
<dbReference type="PIRSF" id="PIRSF016578">
    <property type="entry name" value="HsaA"/>
    <property type="match status" value="1"/>
</dbReference>
<dbReference type="GO" id="GO:0050660">
    <property type="term" value="F:flavin adenine dinucleotide binding"/>
    <property type="evidence" value="ECO:0007669"/>
    <property type="project" value="InterPro"/>
</dbReference>
<comment type="caution">
    <text evidence="2">The sequence shown here is derived from an EMBL/GenBank/DDBJ whole genome shotgun (WGS) entry which is preliminary data.</text>
</comment>
<dbReference type="SUPFAM" id="SSF56645">
    <property type="entry name" value="Acyl-CoA dehydrogenase NM domain-like"/>
    <property type="match status" value="1"/>
</dbReference>
<dbReference type="InterPro" id="IPR009100">
    <property type="entry name" value="AcylCoA_DH/oxidase_NM_dom_sf"/>
</dbReference>
<dbReference type="Gene3D" id="1.10.540.10">
    <property type="entry name" value="Acyl-CoA dehydrogenase/oxidase, N-terminal domain"/>
    <property type="match status" value="1"/>
</dbReference>
<dbReference type="InterPro" id="IPR037069">
    <property type="entry name" value="AcylCoA_DH/ox_N_sf"/>
</dbReference>
<dbReference type="SUPFAM" id="SSF47203">
    <property type="entry name" value="Acyl-CoA dehydrogenase C-terminal domain-like"/>
    <property type="match status" value="1"/>
</dbReference>
<dbReference type="RefSeq" id="WP_306885582.1">
    <property type="nucleotide sequence ID" value="NZ_JAUSUL010000002.1"/>
</dbReference>
<name>A0AAE3VPK6_9HYPH</name>
<dbReference type="Gene3D" id="1.20.140.10">
    <property type="entry name" value="Butyryl-CoA Dehydrogenase, subunit A, domain 3"/>
    <property type="match status" value="1"/>
</dbReference>